<gene>
    <name evidence="6" type="ORF">ONB1V03_LOCUS14126</name>
</gene>
<name>A0A7R9MC57_9ACAR</name>
<accession>A0A7R9MC57</accession>
<evidence type="ECO:0000313" key="6">
    <source>
        <dbReference type="EMBL" id="CAD7657496.1"/>
    </source>
</evidence>
<dbReference type="InterPro" id="IPR045587">
    <property type="entry name" value="FKTN_N"/>
</dbReference>
<dbReference type="PANTHER" id="PTHR15407:SF28">
    <property type="entry name" value="RIBITOL-5-PHOSPHATE TRANSFERASE FKTN"/>
    <property type="match status" value="1"/>
</dbReference>
<dbReference type="InterPro" id="IPR009644">
    <property type="entry name" value="FKTN/MNN4/W02B3.4-1"/>
</dbReference>
<evidence type="ECO:0000256" key="4">
    <source>
        <dbReference type="ARBA" id="ARBA00023136"/>
    </source>
</evidence>
<dbReference type="AlphaFoldDB" id="A0A7R9MC57"/>
<dbReference type="GO" id="GO:0016020">
    <property type="term" value="C:membrane"/>
    <property type="evidence" value="ECO:0007669"/>
    <property type="project" value="UniProtKB-SubCell"/>
</dbReference>
<feature type="domain" description="Ribitol-5-phosphate transferase FKTN N-terminal" evidence="5">
    <location>
        <begin position="82"/>
        <end position="190"/>
    </location>
</feature>
<evidence type="ECO:0000256" key="2">
    <source>
        <dbReference type="ARBA" id="ARBA00022692"/>
    </source>
</evidence>
<dbReference type="EMBL" id="OC927933">
    <property type="protein sequence ID" value="CAD7657496.1"/>
    <property type="molecule type" value="Genomic_DNA"/>
</dbReference>
<proteinExistence type="predicted"/>
<evidence type="ECO:0000259" key="5">
    <source>
        <dbReference type="Pfam" id="PF19737"/>
    </source>
</evidence>
<dbReference type="Pfam" id="PF19737">
    <property type="entry name" value="FKTN_N"/>
    <property type="match status" value="1"/>
</dbReference>
<dbReference type="Proteomes" id="UP000728032">
    <property type="component" value="Unassembled WGS sequence"/>
</dbReference>
<reference evidence="6" key="1">
    <citation type="submission" date="2020-11" db="EMBL/GenBank/DDBJ databases">
        <authorList>
            <person name="Tran Van P."/>
        </authorList>
    </citation>
    <scope>NUCLEOTIDE SEQUENCE</scope>
</reference>
<feature type="non-terminal residue" evidence="6">
    <location>
        <position position="399"/>
    </location>
</feature>
<comment type="subcellular location">
    <subcellularLocation>
        <location evidence="1">Membrane</location>
        <topology evidence="1">Single-pass membrane protein</topology>
    </subcellularLocation>
</comment>
<keyword evidence="7" id="KW-1185">Reference proteome</keyword>
<sequence>VFLIDPLLLYQLIDEKSRRLLKQRDLSPVRSMAMYREYCQSFGKALDQEMAKQSYSISSIDGLDGSQRHFANEFTLIDKTILHIFYTKHRECLQISVFHKRHDFLWLGALPMDHIQSDDMSVSMDLHYGKHESAFDSFSLQSVKTAQNVSLLIPDKIIHFMSQYKSSKFIECNYSLAKDFAHKHSQDLTESRDMDNRVRDGLTALKTLTSKLLIPFFITSGTLLGWHRQCGVIPYTGDVDTGTWATYASVSLIDAFVHNNESLELSYIYGFIENSLQFAMHSTLGLRIDMFFAYREGPNVTFTGHISERKAYFQYMYPDFILCSAELVMHSTLGLRIDMFFAYREGPNVTFTGHISERKAYFQYMYPDFILCSAELVGLKVLVPCNPEAVISAVWTGMV</sequence>
<evidence type="ECO:0000313" key="7">
    <source>
        <dbReference type="Proteomes" id="UP000728032"/>
    </source>
</evidence>
<keyword evidence="3" id="KW-1133">Transmembrane helix</keyword>
<evidence type="ECO:0000256" key="3">
    <source>
        <dbReference type="ARBA" id="ARBA00022989"/>
    </source>
</evidence>
<keyword evidence="2" id="KW-0812">Transmembrane</keyword>
<organism evidence="6">
    <name type="scientific">Oppiella nova</name>
    <dbReference type="NCBI Taxonomy" id="334625"/>
    <lineage>
        <taxon>Eukaryota</taxon>
        <taxon>Metazoa</taxon>
        <taxon>Ecdysozoa</taxon>
        <taxon>Arthropoda</taxon>
        <taxon>Chelicerata</taxon>
        <taxon>Arachnida</taxon>
        <taxon>Acari</taxon>
        <taxon>Acariformes</taxon>
        <taxon>Sarcoptiformes</taxon>
        <taxon>Oribatida</taxon>
        <taxon>Brachypylina</taxon>
        <taxon>Oppioidea</taxon>
        <taxon>Oppiidae</taxon>
        <taxon>Oppiella</taxon>
    </lineage>
</organism>
<dbReference type="EMBL" id="CAJPVJ010013108">
    <property type="protein sequence ID" value="CAG2174682.1"/>
    <property type="molecule type" value="Genomic_DNA"/>
</dbReference>
<evidence type="ECO:0000256" key="1">
    <source>
        <dbReference type="ARBA" id="ARBA00004167"/>
    </source>
</evidence>
<dbReference type="OrthoDB" id="6516145at2759"/>
<protein>
    <recommendedName>
        <fullName evidence="5">Ribitol-5-phosphate transferase FKTN N-terminal domain-containing protein</fullName>
    </recommendedName>
</protein>
<keyword evidence="4" id="KW-0472">Membrane</keyword>
<dbReference type="PANTHER" id="PTHR15407">
    <property type="entry name" value="FUKUTIN-RELATED"/>
    <property type="match status" value="1"/>
</dbReference>